<comment type="caution">
    <text evidence="12">The sequence shown here is derived from an EMBL/GenBank/DDBJ whole genome shotgun (WGS) entry which is preliminary data.</text>
</comment>
<evidence type="ECO:0000256" key="4">
    <source>
        <dbReference type="ARBA" id="ARBA00022989"/>
    </source>
</evidence>
<evidence type="ECO:0000313" key="12">
    <source>
        <dbReference type="EMBL" id="OXU20982.1"/>
    </source>
</evidence>
<dbReference type="PROSITE" id="PS00217">
    <property type="entry name" value="SUGAR_TRANSPORT_2"/>
    <property type="match status" value="1"/>
</dbReference>
<evidence type="ECO:0000256" key="3">
    <source>
        <dbReference type="ARBA" id="ARBA00022692"/>
    </source>
</evidence>
<keyword evidence="2" id="KW-1003">Cell membrane</keyword>
<keyword evidence="13" id="KW-1185">Reference proteome</keyword>
<evidence type="ECO:0000313" key="13">
    <source>
        <dbReference type="Proteomes" id="UP000215335"/>
    </source>
</evidence>
<reference evidence="12 13" key="1">
    <citation type="journal article" date="2017" name="Curr. Biol.">
        <title>The Evolution of Venom by Co-option of Single-Copy Genes.</title>
        <authorList>
            <person name="Martinson E.O."/>
            <person name="Mrinalini"/>
            <person name="Kelkar Y.D."/>
            <person name="Chang C.H."/>
            <person name="Werren J.H."/>
        </authorList>
    </citation>
    <scope>NUCLEOTIDE SEQUENCE [LARGE SCALE GENOMIC DNA]</scope>
    <source>
        <strain evidence="12 13">Alberta</strain>
        <tissue evidence="12">Whole body</tissue>
    </source>
</reference>
<feature type="transmembrane region" description="Helical" evidence="10">
    <location>
        <begin position="113"/>
        <end position="135"/>
    </location>
</feature>
<feature type="domain" description="Major facilitator superfamily (MFS) profile" evidence="11">
    <location>
        <begin position="72"/>
        <end position="500"/>
    </location>
</feature>
<keyword evidence="4 10" id="KW-1133">Transmembrane helix</keyword>
<evidence type="ECO:0000256" key="7">
    <source>
        <dbReference type="ARBA" id="ARBA00024348"/>
    </source>
</evidence>
<dbReference type="InterPro" id="IPR005829">
    <property type="entry name" value="Sugar_transporter_CS"/>
</dbReference>
<evidence type="ECO:0000256" key="8">
    <source>
        <dbReference type="RuleBase" id="RU003346"/>
    </source>
</evidence>
<dbReference type="Gene3D" id="1.20.1250.20">
    <property type="entry name" value="MFS general substrate transporter like domains"/>
    <property type="match status" value="1"/>
</dbReference>
<dbReference type="OrthoDB" id="6612291at2759"/>
<dbReference type="CDD" id="cd17358">
    <property type="entry name" value="MFS_GLUT6_8_Class3_like"/>
    <property type="match status" value="1"/>
</dbReference>
<feature type="transmembrane region" description="Helical" evidence="10">
    <location>
        <begin position="225"/>
        <end position="246"/>
    </location>
</feature>
<feature type="region of interest" description="Disordered" evidence="9">
    <location>
        <begin position="1"/>
        <end position="23"/>
    </location>
</feature>
<dbReference type="GO" id="GO:0005886">
    <property type="term" value="C:plasma membrane"/>
    <property type="evidence" value="ECO:0007669"/>
    <property type="project" value="UniProtKB-SubCell"/>
</dbReference>
<dbReference type="InterPro" id="IPR036259">
    <property type="entry name" value="MFS_trans_sf"/>
</dbReference>
<dbReference type="EMBL" id="NNAY01002587">
    <property type="protein sequence ID" value="OXU20982.1"/>
    <property type="molecule type" value="Genomic_DNA"/>
</dbReference>
<feature type="transmembrane region" description="Helical" evidence="10">
    <location>
        <begin position="445"/>
        <end position="466"/>
    </location>
</feature>
<dbReference type="PRINTS" id="PR00171">
    <property type="entry name" value="SUGRTRNSPORT"/>
</dbReference>
<dbReference type="InterPro" id="IPR003663">
    <property type="entry name" value="Sugar/inositol_transpt"/>
</dbReference>
<evidence type="ECO:0000256" key="9">
    <source>
        <dbReference type="SAM" id="MobiDB-lite"/>
    </source>
</evidence>
<dbReference type="InterPro" id="IPR050549">
    <property type="entry name" value="MFS_Trehalose_Transporter"/>
</dbReference>
<dbReference type="FunFam" id="1.20.1250.20:FF:000055">
    <property type="entry name" value="Facilitated trehalose transporter Tret1-2 homolog"/>
    <property type="match status" value="1"/>
</dbReference>
<dbReference type="InterPro" id="IPR005828">
    <property type="entry name" value="MFS_sugar_transport-like"/>
</dbReference>
<evidence type="ECO:0000256" key="10">
    <source>
        <dbReference type="SAM" id="Phobius"/>
    </source>
</evidence>
<feature type="transmembrane region" description="Helical" evidence="10">
    <location>
        <begin position="345"/>
        <end position="367"/>
    </location>
</feature>
<dbReference type="PANTHER" id="PTHR48021:SF1">
    <property type="entry name" value="GH07001P-RELATED"/>
    <property type="match status" value="1"/>
</dbReference>
<feature type="transmembrane region" description="Helical" evidence="10">
    <location>
        <begin position="310"/>
        <end position="333"/>
    </location>
</feature>
<proteinExistence type="inferred from homology"/>
<dbReference type="SUPFAM" id="SSF103473">
    <property type="entry name" value="MFS general substrate transporter"/>
    <property type="match status" value="1"/>
</dbReference>
<dbReference type="AlphaFoldDB" id="A0A232ERM9"/>
<dbReference type="STRING" id="543379.A0A232ERM9"/>
<feature type="transmembrane region" description="Helical" evidence="10">
    <location>
        <begin position="70"/>
        <end position="93"/>
    </location>
</feature>
<dbReference type="GO" id="GO:0051119">
    <property type="term" value="F:sugar transmembrane transporter activity"/>
    <property type="evidence" value="ECO:0007669"/>
    <property type="project" value="InterPro"/>
</dbReference>
<keyword evidence="5 10" id="KW-0472">Membrane</keyword>
<keyword evidence="6" id="KW-0325">Glycoprotein</keyword>
<dbReference type="Proteomes" id="UP000215335">
    <property type="component" value="Unassembled WGS sequence"/>
</dbReference>
<dbReference type="InterPro" id="IPR020846">
    <property type="entry name" value="MFS_dom"/>
</dbReference>
<sequence>MLAEDDIVSAGPSQSDFSAADTEATPLLRATTSTASTSTMVEKNIGISQQTLVSNAGDRNVAAAKKLPQYMAGVAATLGALAMGMVIGWASAAGEDGKNLISEYKISMTKDEFSWITSLVTLGAAAICVPIGILSDLIGRKTAMLILVVPFTVGWLLIVFANSLGMFYIGRFITGVSGGAFCVTAPMYTAEIAENSIRGTLGSYFQLMLTVGILVSYVLGPMISMFQLSLISTVIPVIFFCVFFFMPETPIYYLKKGNLDAARASMVRLRGPHYNVEPEIQAQQEILEEAERNSVSFFEAIQGKAAIKGLVIGFGLMFFQQLSGVNAIIFYASTIFEKADESIPATTATIIVGVIQVVAVFLSTLVVDRLGRRILLLASIVAMFITTLILGVYFYLQMVVKADVSNIGWLPLLCVCTFIFLFSMGFGPIPWMMMGEIFSSTVKGIAGSSACLFNWLMAFVVTRYYLPLEKSAGAYTCFWIFSVVCAVGTLFIFFVVPETKGKTLEEIQYELGGEAPTPRRDSGKA</sequence>
<evidence type="ECO:0000256" key="6">
    <source>
        <dbReference type="ARBA" id="ARBA00023180"/>
    </source>
</evidence>
<gene>
    <name evidence="12" type="ORF">TSAR_003480</name>
</gene>
<keyword evidence="3 10" id="KW-0812">Transmembrane</keyword>
<evidence type="ECO:0000256" key="5">
    <source>
        <dbReference type="ARBA" id="ARBA00023136"/>
    </source>
</evidence>
<comment type="similarity">
    <text evidence="7">Belongs to the major facilitator superfamily. Sugar transporter (TC 2.A.1.1) family. Trehalose transporter subfamily.</text>
</comment>
<evidence type="ECO:0000256" key="2">
    <source>
        <dbReference type="ARBA" id="ARBA00022475"/>
    </source>
</evidence>
<comment type="subcellular location">
    <subcellularLocation>
        <location evidence="1">Cell membrane</location>
        <topology evidence="1">Multi-pass membrane protein</topology>
    </subcellularLocation>
</comment>
<organism evidence="12 13">
    <name type="scientific">Trichomalopsis sarcophagae</name>
    <dbReference type="NCBI Taxonomy" id="543379"/>
    <lineage>
        <taxon>Eukaryota</taxon>
        <taxon>Metazoa</taxon>
        <taxon>Ecdysozoa</taxon>
        <taxon>Arthropoda</taxon>
        <taxon>Hexapoda</taxon>
        <taxon>Insecta</taxon>
        <taxon>Pterygota</taxon>
        <taxon>Neoptera</taxon>
        <taxon>Endopterygota</taxon>
        <taxon>Hymenoptera</taxon>
        <taxon>Apocrita</taxon>
        <taxon>Proctotrupomorpha</taxon>
        <taxon>Chalcidoidea</taxon>
        <taxon>Pteromalidae</taxon>
        <taxon>Pteromalinae</taxon>
        <taxon>Trichomalopsis</taxon>
    </lineage>
</organism>
<feature type="transmembrane region" description="Helical" evidence="10">
    <location>
        <begin position="408"/>
        <end position="433"/>
    </location>
</feature>
<dbReference type="Pfam" id="PF00083">
    <property type="entry name" value="Sugar_tr"/>
    <property type="match status" value="1"/>
</dbReference>
<evidence type="ECO:0000256" key="1">
    <source>
        <dbReference type="ARBA" id="ARBA00004651"/>
    </source>
</evidence>
<feature type="transmembrane region" description="Helical" evidence="10">
    <location>
        <begin position="374"/>
        <end position="396"/>
    </location>
</feature>
<feature type="transmembrane region" description="Helical" evidence="10">
    <location>
        <begin position="142"/>
        <end position="161"/>
    </location>
</feature>
<dbReference type="InterPro" id="IPR044775">
    <property type="entry name" value="MFS_ERD6/Tret1-like"/>
</dbReference>
<name>A0A232ERM9_9HYME</name>
<evidence type="ECO:0000259" key="11">
    <source>
        <dbReference type="PROSITE" id="PS50850"/>
    </source>
</evidence>
<feature type="transmembrane region" description="Helical" evidence="10">
    <location>
        <begin position="201"/>
        <end position="219"/>
    </location>
</feature>
<feature type="transmembrane region" description="Helical" evidence="10">
    <location>
        <begin position="472"/>
        <end position="496"/>
    </location>
</feature>
<dbReference type="PANTHER" id="PTHR48021">
    <property type="match status" value="1"/>
</dbReference>
<accession>A0A232ERM9</accession>
<protein>
    <recommendedName>
        <fullName evidence="11">Major facilitator superfamily (MFS) profile domain-containing protein</fullName>
    </recommendedName>
</protein>
<dbReference type="NCBIfam" id="TIGR00879">
    <property type="entry name" value="SP"/>
    <property type="match status" value="1"/>
</dbReference>
<feature type="transmembrane region" description="Helical" evidence="10">
    <location>
        <begin position="167"/>
        <end position="189"/>
    </location>
</feature>
<dbReference type="PROSITE" id="PS50850">
    <property type="entry name" value="MFS"/>
    <property type="match status" value="1"/>
</dbReference>
<keyword evidence="8" id="KW-0813">Transport</keyword>